<dbReference type="InterPro" id="IPR017552">
    <property type="entry name" value="PHI/rmpB"/>
</dbReference>
<dbReference type="EC" id="5.3.1.27" evidence="3"/>
<dbReference type="GO" id="GO:0043800">
    <property type="term" value="F:6-phospho-3-hexuloisomerase activity"/>
    <property type="evidence" value="ECO:0007669"/>
    <property type="project" value="UniProtKB-EC"/>
</dbReference>
<proteinExistence type="inferred from homology"/>
<dbReference type="Gene3D" id="3.40.50.10490">
    <property type="entry name" value="Glucose-6-phosphate isomerase like protein, domain 1"/>
    <property type="match status" value="1"/>
</dbReference>
<keyword evidence="4" id="KW-1185">Reference proteome</keyword>
<name>A0ABV5EMA2_9ACTN</name>
<dbReference type="Pfam" id="PF01380">
    <property type="entry name" value="SIS"/>
    <property type="match status" value="1"/>
</dbReference>
<gene>
    <name evidence="3" type="primary">hxlB</name>
    <name evidence="3" type="ORF">VSS16_35685</name>
</gene>
<dbReference type="EMBL" id="JAYMRP010000066">
    <property type="protein sequence ID" value="MFB8777987.1"/>
    <property type="molecule type" value="Genomic_DNA"/>
</dbReference>
<comment type="caution">
    <text evidence="3">The sequence shown here is derived from an EMBL/GenBank/DDBJ whole genome shotgun (WGS) entry which is preliminary data.</text>
</comment>
<dbReference type="PROSITE" id="PS51464">
    <property type="entry name" value="SIS"/>
    <property type="match status" value="1"/>
</dbReference>
<sequence length="202" mass="21474">MVDQNTPPSPPAPLTVGVDGSLAAARRTVLREIEALLTRASESEAVELMGALFDARRVMVLGAGRSKLAVDAFAMRLMHLGLEAHVASDVTCPAITGGDLLVACSGSGHTPTVVQRAEAARRAGARIAAVTANLDSPLARLADIRVHLGEYSQDFEPDASKQFVGTLFEQGALVFFDCLILAVQRTHDVDPAEMYARHTNLE</sequence>
<evidence type="ECO:0000256" key="1">
    <source>
        <dbReference type="ARBA" id="ARBA00009235"/>
    </source>
</evidence>
<feature type="domain" description="SIS" evidence="2">
    <location>
        <begin position="48"/>
        <end position="177"/>
    </location>
</feature>
<comment type="similarity">
    <text evidence="1">Belongs to the SIS family. PHI subfamily.</text>
</comment>
<dbReference type="CDD" id="cd05005">
    <property type="entry name" value="SIS_PHI"/>
    <property type="match status" value="1"/>
</dbReference>
<reference evidence="3 4" key="1">
    <citation type="submission" date="2024-01" db="EMBL/GenBank/DDBJ databases">
        <title>Genome mining of biosynthetic gene clusters to explore secondary metabolites of Streptomyces sp.</title>
        <authorList>
            <person name="Baig A."/>
            <person name="Ajitkumar Shintre N."/>
            <person name="Kumar H."/>
            <person name="Anbarasu A."/>
            <person name="Ramaiah S."/>
        </authorList>
    </citation>
    <scope>NUCLEOTIDE SEQUENCE [LARGE SCALE GENOMIC DNA]</scope>
    <source>
        <strain evidence="3 4">A57</strain>
    </source>
</reference>
<evidence type="ECO:0000313" key="4">
    <source>
        <dbReference type="Proteomes" id="UP001585080"/>
    </source>
</evidence>
<organism evidence="3 4">
    <name type="scientific">Streptomyces broussonetiae</name>
    <dbReference type="NCBI Taxonomy" id="2686304"/>
    <lineage>
        <taxon>Bacteria</taxon>
        <taxon>Bacillati</taxon>
        <taxon>Actinomycetota</taxon>
        <taxon>Actinomycetes</taxon>
        <taxon>Kitasatosporales</taxon>
        <taxon>Streptomycetaceae</taxon>
        <taxon>Streptomyces</taxon>
    </lineage>
</organism>
<dbReference type="PANTHER" id="PTHR43443">
    <property type="entry name" value="3-HEXULOSE-6-PHOSPHATE ISOMERASE"/>
    <property type="match status" value="1"/>
</dbReference>
<evidence type="ECO:0000313" key="3">
    <source>
        <dbReference type="EMBL" id="MFB8777987.1"/>
    </source>
</evidence>
<accession>A0ABV5EMA2</accession>
<dbReference type="NCBIfam" id="TIGR03127">
    <property type="entry name" value="RuMP_HxlB"/>
    <property type="match status" value="1"/>
</dbReference>
<dbReference type="InterPro" id="IPR001347">
    <property type="entry name" value="SIS_dom"/>
</dbReference>
<protein>
    <submittedName>
        <fullName evidence="3">6-phospho-3-hexuloisomerase</fullName>
        <ecNumber evidence="3">5.3.1.27</ecNumber>
    </submittedName>
</protein>
<evidence type="ECO:0000259" key="2">
    <source>
        <dbReference type="PROSITE" id="PS51464"/>
    </source>
</evidence>
<dbReference type="InterPro" id="IPR046348">
    <property type="entry name" value="SIS_dom_sf"/>
</dbReference>
<dbReference type="Proteomes" id="UP001585080">
    <property type="component" value="Unassembled WGS sequence"/>
</dbReference>
<keyword evidence="3" id="KW-0413">Isomerase</keyword>
<dbReference type="SUPFAM" id="SSF53697">
    <property type="entry name" value="SIS domain"/>
    <property type="match status" value="1"/>
</dbReference>
<dbReference type="PANTHER" id="PTHR43443:SF1">
    <property type="entry name" value="3-HEXULOSE-6-PHOSPHATE ISOMERASE"/>
    <property type="match status" value="1"/>
</dbReference>